<feature type="domain" description="Thioredoxin" evidence="3">
    <location>
        <begin position="24"/>
        <end position="185"/>
    </location>
</feature>
<dbReference type="GO" id="GO:0009507">
    <property type="term" value="C:chloroplast"/>
    <property type="evidence" value="ECO:0000318"/>
    <property type="project" value="GO_Central"/>
</dbReference>
<evidence type="ECO:0000259" key="3">
    <source>
        <dbReference type="PROSITE" id="PS51352"/>
    </source>
</evidence>
<dbReference type="InterPro" id="IPR017937">
    <property type="entry name" value="Thioredoxin_CS"/>
</dbReference>
<protein>
    <submittedName>
        <fullName evidence="4">Putative Thioredoxin</fullName>
    </submittedName>
</protein>
<keyword evidence="5" id="KW-1185">Reference proteome</keyword>
<dbReference type="Pfam" id="PF00085">
    <property type="entry name" value="Thioredoxin"/>
    <property type="match status" value="1"/>
</dbReference>
<dbReference type="GO" id="GO:0045454">
    <property type="term" value="P:cell redox homeostasis"/>
    <property type="evidence" value="ECO:0000318"/>
    <property type="project" value="GO_Central"/>
</dbReference>
<evidence type="ECO:0000313" key="5">
    <source>
        <dbReference type="Proteomes" id="UP000036987"/>
    </source>
</evidence>
<dbReference type="PROSITE" id="PS51352">
    <property type="entry name" value="THIOREDOXIN_2"/>
    <property type="match status" value="1"/>
</dbReference>
<dbReference type="EMBL" id="LFYR01002184">
    <property type="protein sequence ID" value="KMZ56451.1"/>
    <property type="molecule type" value="Genomic_DNA"/>
</dbReference>
<comment type="caution">
    <text evidence="4">The sequence shown here is derived from an EMBL/GenBank/DDBJ whole genome shotgun (WGS) entry which is preliminary data.</text>
</comment>
<dbReference type="PROSITE" id="PS00194">
    <property type="entry name" value="THIOREDOXIN_1"/>
    <property type="match status" value="1"/>
</dbReference>
<name>A0A0K9NI50_ZOSMR</name>
<comment type="similarity">
    <text evidence="1">Belongs to the thioredoxin family.</text>
</comment>
<dbReference type="STRING" id="29655.A0A0K9NI50"/>
<dbReference type="PANTHER" id="PTHR43601:SF32">
    <property type="entry name" value="THIOREDOXIN-LIKE 2-2, CHLOROPLASTIC"/>
    <property type="match status" value="1"/>
</dbReference>
<dbReference type="InterPro" id="IPR036249">
    <property type="entry name" value="Thioredoxin-like_sf"/>
</dbReference>
<dbReference type="PANTHER" id="PTHR43601">
    <property type="entry name" value="THIOREDOXIN, MITOCHONDRIAL"/>
    <property type="match status" value="1"/>
</dbReference>
<dbReference type="OrthoDB" id="2121326at2759"/>
<sequence>MTNRLLVVGFSSLLKHSPQQLLFPSSPSPFSFSSLQSVFSGPSGSVSHRLPRRFRSIKAVDRSDRPKWWERNAPANTIDVRSTEEFLNALCEAGDKLVLVEFYGTWCASCRAIFPRLCKTVGQQHSDLLFVKVDFDANKPMCRRLNVKVLPYFHFYRGADGLLDAFSCSLPKFKKIKEAIATHLTARCSIGPPAGVGNLDLLLRESNPDDDDTNPAINQ</sequence>
<evidence type="ECO:0000313" key="4">
    <source>
        <dbReference type="EMBL" id="KMZ56451.1"/>
    </source>
</evidence>
<proteinExistence type="inferred from homology"/>
<dbReference type="Proteomes" id="UP000036987">
    <property type="component" value="Unassembled WGS sequence"/>
</dbReference>
<dbReference type="AlphaFoldDB" id="A0A0K9NI50"/>
<evidence type="ECO:0000256" key="2">
    <source>
        <dbReference type="ARBA" id="ARBA00023284"/>
    </source>
</evidence>
<organism evidence="4 5">
    <name type="scientific">Zostera marina</name>
    <name type="common">Eelgrass</name>
    <dbReference type="NCBI Taxonomy" id="29655"/>
    <lineage>
        <taxon>Eukaryota</taxon>
        <taxon>Viridiplantae</taxon>
        <taxon>Streptophyta</taxon>
        <taxon>Embryophyta</taxon>
        <taxon>Tracheophyta</taxon>
        <taxon>Spermatophyta</taxon>
        <taxon>Magnoliopsida</taxon>
        <taxon>Liliopsida</taxon>
        <taxon>Zosteraceae</taxon>
        <taxon>Zostera</taxon>
    </lineage>
</organism>
<dbReference type="Gene3D" id="3.40.30.10">
    <property type="entry name" value="Glutaredoxin"/>
    <property type="match status" value="1"/>
</dbReference>
<reference evidence="5" key="1">
    <citation type="journal article" date="2016" name="Nature">
        <title>The genome of the seagrass Zostera marina reveals angiosperm adaptation to the sea.</title>
        <authorList>
            <person name="Olsen J.L."/>
            <person name="Rouze P."/>
            <person name="Verhelst B."/>
            <person name="Lin Y.-C."/>
            <person name="Bayer T."/>
            <person name="Collen J."/>
            <person name="Dattolo E."/>
            <person name="De Paoli E."/>
            <person name="Dittami S."/>
            <person name="Maumus F."/>
            <person name="Michel G."/>
            <person name="Kersting A."/>
            <person name="Lauritano C."/>
            <person name="Lohaus R."/>
            <person name="Toepel M."/>
            <person name="Tonon T."/>
            <person name="Vanneste K."/>
            <person name="Amirebrahimi M."/>
            <person name="Brakel J."/>
            <person name="Bostroem C."/>
            <person name="Chovatia M."/>
            <person name="Grimwood J."/>
            <person name="Jenkins J.W."/>
            <person name="Jueterbock A."/>
            <person name="Mraz A."/>
            <person name="Stam W.T."/>
            <person name="Tice H."/>
            <person name="Bornberg-Bauer E."/>
            <person name="Green P.J."/>
            <person name="Pearson G.A."/>
            <person name="Procaccini G."/>
            <person name="Duarte C.M."/>
            <person name="Schmutz J."/>
            <person name="Reusch T.B.H."/>
            <person name="Van de Peer Y."/>
        </authorList>
    </citation>
    <scope>NUCLEOTIDE SEQUENCE [LARGE SCALE GENOMIC DNA]</scope>
    <source>
        <strain evidence="5">cv. Finnish</strain>
    </source>
</reference>
<dbReference type="CDD" id="cd02947">
    <property type="entry name" value="TRX_family"/>
    <property type="match status" value="1"/>
</dbReference>
<dbReference type="SUPFAM" id="SSF52833">
    <property type="entry name" value="Thioredoxin-like"/>
    <property type="match status" value="1"/>
</dbReference>
<keyword evidence="2" id="KW-0676">Redox-active center</keyword>
<accession>A0A0K9NI50</accession>
<evidence type="ECO:0000256" key="1">
    <source>
        <dbReference type="ARBA" id="ARBA00008987"/>
    </source>
</evidence>
<dbReference type="InterPro" id="IPR013766">
    <property type="entry name" value="Thioredoxin_domain"/>
</dbReference>
<gene>
    <name evidence="4" type="ORF">ZOSMA_95G00460</name>
</gene>